<proteinExistence type="predicted"/>
<accession>A0A975CZB6</accession>
<organism evidence="1 2">
    <name type="scientific">Rhizorhabdus wittichii</name>
    <dbReference type="NCBI Taxonomy" id="160791"/>
    <lineage>
        <taxon>Bacteria</taxon>
        <taxon>Pseudomonadati</taxon>
        <taxon>Pseudomonadota</taxon>
        <taxon>Alphaproteobacteria</taxon>
        <taxon>Sphingomonadales</taxon>
        <taxon>Sphingomonadaceae</taxon>
        <taxon>Rhizorhabdus</taxon>
    </lineage>
</organism>
<dbReference type="Proteomes" id="UP000664914">
    <property type="component" value="Chromosome"/>
</dbReference>
<reference evidence="1" key="1">
    <citation type="submission" date="2020-07" db="EMBL/GenBank/DDBJ databases">
        <authorList>
            <person name="Camacho E."/>
        </authorList>
    </citation>
    <scope>NUCLEOTIDE SEQUENCE</scope>
    <source>
        <strain evidence="1">MPO218</strain>
    </source>
</reference>
<evidence type="ECO:0000313" key="2">
    <source>
        <dbReference type="Proteomes" id="UP000664914"/>
    </source>
</evidence>
<sequence length="74" mass="8012">METEDDSELLRRLFALMTMKLEDAATEAVDGQGAQRPPSAQIARATRVAVLSSEIHILAEAVMAIGKLEDEGQD</sequence>
<evidence type="ECO:0000313" key="1">
    <source>
        <dbReference type="EMBL" id="QTH20107.1"/>
    </source>
</evidence>
<dbReference type="EMBL" id="CP059319">
    <property type="protein sequence ID" value="QTH20107.1"/>
    <property type="molecule type" value="Genomic_DNA"/>
</dbReference>
<dbReference type="RefSeq" id="WP_208631947.1">
    <property type="nucleotide sequence ID" value="NZ_CP059319.1"/>
</dbReference>
<reference evidence="1" key="2">
    <citation type="submission" date="2021-04" db="EMBL/GenBank/DDBJ databases">
        <title>Isolation and genomic analysis of the ibuprofen-degrading bacterium Sphingomonas strain MPO218.</title>
        <authorList>
            <person name="Aulestia M."/>
            <person name="Flores A."/>
            <person name="Mangas E.L."/>
            <person name="Perez-Pulido A.J."/>
            <person name="Santero E."/>
            <person name="Camacho E.M."/>
        </authorList>
    </citation>
    <scope>NUCLEOTIDE SEQUENCE</scope>
    <source>
        <strain evidence="1">MPO218</strain>
    </source>
</reference>
<dbReference type="AlphaFoldDB" id="A0A975CZB6"/>
<gene>
    <name evidence="1" type="ORF">HRJ34_17305</name>
</gene>
<protein>
    <submittedName>
        <fullName evidence="1">Uncharacterized protein</fullName>
    </submittedName>
</protein>
<name>A0A975CZB6_9SPHN</name>